<dbReference type="AlphaFoldDB" id="A0A9X1DA99"/>
<dbReference type="PANTHER" id="PTHR43673">
    <property type="entry name" value="NAD(P)H NITROREDUCTASE YDGI-RELATED"/>
    <property type="match status" value="1"/>
</dbReference>
<dbReference type="SUPFAM" id="SSF55469">
    <property type="entry name" value="FMN-dependent nitroreductase-like"/>
    <property type="match status" value="1"/>
</dbReference>
<dbReference type="Gene3D" id="3.40.109.10">
    <property type="entry name" value="NADH Oxidase"/>
    <property type="match status" value="1"/>
</dbReference>
<dbReference type="InterPro" id="IPR000415">
    <property type="entry name" value="Nitroreductase-like"/>
</dbReference>
<evidence type="ECO:0000256" key="2">
    <source>
        <dbReference type="ARBA" id="ARBA00023002"/>
    </source>
</evidence>
<comment type="caution">
    <text evidence="4">The sequence shown here is derived from an EMBL/GenBank/DDBJ whole genome shotgun (WGS) entry which is preliminary data.</text>
</comment>
<reference evidence="4" key="1">
    <citation type="submission" date="2021-05" db="EMBL/GenBank/DDBJ databases">
        <title>Genome of Sphingobium sp. strain.</title>
        <authorList>
            <person name="Fan R."/>
        </authorList>
    </citation>
    <scope>NUCLEOTIDE SEQUENCE</scope>
    <source>
        <strain evidence="4">H33</strain>
    </source>
</reference>
<dbReference type="GO" id="GO:0016491">
    <property type="term" value="F:oxidoreductase activity"/>
    <property type="evidence" value="ECO:0007669"/>
    <property type="project" value="UniProtKB-KW"/>
</dbReference>
<dbReference type="Pfam" id="PF00881">
    <property type="entry name" value="Nitroreductase"/>
    <property type="match status" value="2"/>
</dbReference>
<evidence type="ECO:0000256" key="1">
    <source>
        <dbReference type="ARBA" id="ARBA00007118"/>
    </source>
</evidence>
<name>A0A9X1DA99_9SPHN</name>
<feature type="domain" description="Nitroreductase" evidence="3">
    <location>
        <begin position="72"/>
        <end position="154"/>
    </location>
</feature>
<dbReference type="RefSeq" id="WP_214622057.1">
    <property type="nucleotide sequence ID" value="NZ_JAHGAW010000003.1"/>
</dbReference>
<accession>A0A9X1DA99</accession>
<dbReference type="InterPro" id="IPR029479">
    <property type="entry name" value="Nitroreductase"/>
</dbReference>
<keyword evidence="5" id="KW-1185">Reference proteome</keyword>
<dbReference type="Proteomes" id="UP001138757">
    <property type="component" value="Unassembled WGS sequence"/>
</dbReference>
<keyword evidence="2" id="KW-0560">Oxidoreductase</keyword>
<evidence type="ECO:0000259" key="3">
    <source>
        <dbReference type="Pfam" id="PF00881"/>
    </source>
</evidence>
<sequence length="188" mass="20684">MTRTTDTKLHSLFLDRWSPRAFDASDMPDEDLDTILDAARFAPSAMNHQPWRLLYAKRGDANWERFLSYLVPGNRAWAENASVLIYIASDKYMGERASGTHSFDAGAAWGLLALQATMLGYHSHGMAGVDYKAAAEGLGLPDTFKLEAAIALGRMGDPDSLSEALRAREVVSGRKARDEIAYPGNFRG</sequence>
<feature type="domain" description="Nitroreductase" evidence="3">
    <location>
        <begin position="15"/>
        <end position="61"/>
    </location>
</feature>
<dbReference type="PANTHER" id="PTHR43673:SF10">
    <property type="entry name" value="NADH DEHYDROGENASE_NAD(P)H NITROREDUCTASE XCC3605-RELATED"/>
    <property type="match status" value="1"/>
</dbReference>
<protein>
    <submittedName>
        <fullName evidence="4">Nitroreductase family protein</fullName>
    </submittedName>
</protein>
<gene>
    <name evidence="4" type="ORF">KK488_05010</name>
</gene>
<organism evidence="4 5">
    <name type="scientific">Sphingobium nicotianae</name>
    <dbReference type="NCBI Taxonomy" id="2782607"/>
    <lineage>
        <taxon>Bacteria</taxon>
        <taxon>Pseudomonadati</taxon>
        <taxon>Pseudomonadota</taxon>
        <taxon>Alphaproteobacteria</taxon>
        <taxon>Sphingomonadales</taxon>
        <taxon>Sphingomonadaceae</taxon>
        <taxon>Sphingobium</taxon>
    </lineage>
</organism>
<dbReference type="EMBL" id="JAHGAW010000003">
    <property type="protein sequence ID" value="MBT2186302.1"/>
    <property type="molecule type" value="Genomic_DNA"/>
</dbReference>
<comment type="similarity">
    <text evidence="1">Belongs to the nitroreductase family.</text>
</comment>
<evidence type="ECO:0000313" key="5">
    <source>
        <dbReference type="Proteomes" id="UP001138757"/>
    </source>
</evidence>
<evidence type="ECO:0000313" key="4">
    <source>
        <dbReference type="EMBL" id="MBT2186302.1"/>
    </source>
</evidence>
<dbReference type="CDD" id="cd02138">
    <property type="entry name" value="TdsD-like"/>
    <property type="match status" value="1"/>
</dbReference>
<proteinExistence type="inferred from homology"/>